<sequence length="278" mass="29654">MIGMDDNSGTTSGVNSPEWPEETRRRHILVVTLIAVGVSCLAVILHEYAHALAHLMAGADSSTIRAMSADPTGSLSTTAQGWTAAAGPSFSLVAGLIVWGVARRLRGAAFQMAFWFYIAAIQNAAGYLVITPFGVGDTATMVERWGWPTWVQMVMPVIGAAMMFGLAAMVAVDVRARFQSVRGLRMAVMWPVLWATSILVAVSLVLAVLGGYDADVVFVMVMSMVSVYVAALMCSIFWGRCTFRGLDRDPGPLWLAVVVAALGVALWVFHGLVGVTIG</sequence>
<protein>
    <submittedName>
        <fullName evidence="2">Uncharacterized protein</fullName>
    </submittedName>
</protein>
<feature type="transmembrane region" description="Helical" evidence="1">
    <location>
        <begin position="251"/>
        <end position="273"/>
    </location>
</feature>
<feature type="transmembrane region" description="Helical" evidence="1">
    <location>
        <begin position="153"/>
        <end position="174"/>
    </location>
</feature>
<feature type="transmembrane region" description="Helical" evidence="1">
    <location>
        <begin position="114"/>
        <end position="133"/>
    </location>
</feature>
<dbReference type="Proteomes" id="UP000275256">
    <property type="component" value="Unassembled WGS sequence"/>
</dbReference>
<gene>
    <name evidence="2" type="ORF">EAX62_09845</name>
</gene>
<evidence type="ECO:0000313" key="3">
    <source>
        <dbReference type="Proteomes" id="UP000275256"/>
    </source>
</evidence>
<keyword evidence="1" id="KW-0812">Transmembrane</keyword>
<proteinExistence type="predicted"/>
<reference evidence="2 3" key="1">
    <citation type="submission" date="2018-10" db="EMBL/GenBank/DDBJ databases">
        <title>Tessaracoccus antarcticuss sp. nov., isolated from sediment.</title>
        <authorList>
            <person name="Zhou L.Y."/>
            <person name="Du Z.J."/>
        </authorList>
    </citation>
    <scope>NUCLEOTIDE SEQUENCE [LARGE SCALE GENOMIC DNA]</scope>
    <source>
        <strain evidence="2 3">JDX10</strain>
    </source>
</reference>
<evidence type="ECO:0000313" key="2">
    <source>
        <dbReference type="EMBL" id="RMB60008.1"/>
    </source>
</evidence>
<keyword evidence="1" id="KW-0472">Membrane</keyword>
<dbReference type="EMBL" id="REFW01000002">
    <property type="protein sequence ID" value="RMB60008.1"/>
    <property type="molecule type" value="Genomic_DNA"/>
</dbReference>
<accession>A0A3M0G623</accession>
<keyword evidence="3" id="KW-1185">Reference proteome</keyword>
<comment type="caution">
    <text evidence="2">The sequence shown here is derived from an EMBL/GenBank/DDBJ whole genome shotgun (WGS) entry which is preliminary data.</text>
</comment>
<dbReference type="AlphaFoldDB" id="A0A3M0G623"/>
<keyword evidence="1" id="KW-1133">Transmembrane helix</keyword>
<feature type="transmembrane region" description="Helical" evidence="1">
    <location>
        <begin position="186"/>
        <end position="210"/>
    </location>
</feature>
<feature type="transmembrane region" description="Helical" evidence="1">
    <location>
        <begin position="216"/>
        <end position="239"/>
    </location>
</feature>
<evidence type="ECO:0000256" key="1">
    <source>
        <dbReference type="SAM" id="Phobius"/>
    </source>
</evidence>
<feature type="transmembrane region" description="Helical" evidence="1">
    <location>
        <begin position="81"/>
        <end position="102"/>
    </location>
</feature>
<organism evidence="2 3">
    <name type="scientific">Tessaracoccus antarcticus</name>
    <dbReference type="NCBI Taxonomy" id="2479848"/>
    <lineage>
        <taxon>Bacteria</taxon>
        <taxon>Bacillati</taxon>
        <taxon>Actinomycetota</taxon>
        <taxon>Actinomycetes</taxon>
        <taxon>Propionibacteriales</taxon>
        <taxon>Propionibacteriaceae</taxon>
        <taxon>Tessaracoccus</taxon>
    </lineage>
</organism>
<feature type="transmembrane region" description="Helical" evidence="1">
    <location>
        <begin position="28"/>
        <end position="46"/>
    </location>
</feature>
<name>A0A3M0G623_9ACTN</name>